<evidence type="ECO:0000313" key="4">
    <source>
        <dbReference type="EMBL" id="SLM28695.1"/>
    </source>
</evidence>
<dbReference type="SUPFAM" id="SSF88713">
    <property type="entry name" value="Glycoside hydrolase/deacetylase"/>
    <property type="match status" value="1"/>
</dbReference>
<protein>
    <recommendedName>
        <fullName evidence="3">NodB homology domain-containing protein</fullName>
    </recommendedName>
</protein>
<dbReference type="CDD" id="cd10918">
    <property type="entry name" value="CE4_NodB_like_5s_6s"/>
    <property type="match status" value="1"/>
</dbReference>
<name>A0A1W1H8I6_9BACT</name>
<keyword evidence="2" id="KW-0732">Signal</keyword>
<dbReference type="STRING" id="1246637.MTBBW1_1470008"/>
<dbReference type="InterPro" id="IPR051398">
    <property type="entry name" value="Polysacch_Deacetylase"/>
</dbReference>
<dbReference type="PANTHER" id="PTHR34216:SF3">
    <property type="entry name" value="POLY-BETA-1,6-N-ACETYL-D-GLUCOSAMINE N-DEACETYLASE"/>
    <property type="match status" value="1"/>
</dbReference>
<dbReference type="Gene3D" id="3.20.20.370">
    <property type="entry name" value="Glycoside hydrolase/deacetylase"/>
    <property type="match status" value="1"/>
</dbReference>
<keyword evidence="5" id="KW-1185">Reference proteome</keyword>
<organism evidence="4 5">
    <name type="scientific">Desulfamplus magnetovallimortis</name>
    <dbReference type="NCBI Taxonomy" id="1246637"/>
    <lineage>
        <taxon>Bacteria</taxon>
        <taxon>Pseudomonadati</taxon>
        <taxon>Thermodesulfobacteriota</taxon>
        <taxon>Desulfobacteria</taxon>
        <taxon>Desulfobacterales</taxon>
        <taxon>Desulfobacteraceae</taxon>
        <taxon>Desulfamplus</taxon>
    </lineage>
</organism>
<gene>
    <name evidence="4" type="ORF">MTBBW1_1470008</name>
</gene>
<dbReference type="InterPro" id="IPR011330">
    <property type="entry name" value="Glyco_hydro/deAcase_b/a-brl"/>
</dbReference>
<dbReference type="GO" id="GO:0016810">
    <property type="term" value="F:hydrolase activity, acting on carbon-nitrogen (but not peptide) bonds"/>
    <property type="evidence" value="ECO:0007669"/>
    <property type="project" value="InterPro"/>
</dbReference>
<dbReference type="InterPro" id="IPR002509">
    <property type="entry name" value="NODB_dom"/>
</dbReference>
<proteinExistence type="predicted"/>
<dbReference type="EMBL" id="FWEV01000054">
    <property type="protein sequence ID" value="SLM28695.1"/>
    <property type="molecule type" value="Genomic_DNA"/>
</dbReference>
<comment type="subcellular location">
    <subcellularLocation>
        <location evidence="1">Secreted</location>
    </subcellularLocation>
</comment>
<evidence type="ECO:0000259" key="3">
    <source>
        <dbReference type="Pfam" id="PF01522"/>
    </source>
</evidence>
<dbReference type="Pfam" id="PF01522">
    <property type="entry name" value="Polysacc_deac_1"/>
    <property type="match status" value="1"/>
</dbReference>
<dbReference type="Proteomes" id="UP000191931">
    <property type="component" value="Unassembled WGS sequence"/>
</dbReference>
<sequence>MVTDYVGQKDYLWFDKIRLEYENKKSSSWLNNIVLKKKYRKAVIAFKKNFKSRTKTMDEKRNCLSDLLMMDWGDLMIASKNGIIIASHTSTHPILSSLRKEDICKEINESQKKIFLELGIKNTFFCYPDGSEMSISENVISELQKSGVRFAFTTVNGVNLNLQNNFRLKRIGINPSDPVPVVAMKIIVASFLAGRKANA</sequence>
<evidence type="ECO:0000256" key="2">
    <source>
        <dbReference type="ARBA" id="ARBA00022729"/>
    </source>
</evidence>
<dbReference type="GO" id="GO:0005576">
    <property type="term" value="C:extracellular region"/>
    <property type="evidence" value="ECO:0007669"/>
    <property type="project" value="UniProtKB-SubCell"/>
</dbReference>
<evidence type="ECO:0000313" key="5">
    <source>
        <dbReference type="Proteomes" id="UP000191931"/>
    </source>
</evidence>
<evidence type="ECO:0000256" key="1">
    <source>
        <dbReference type="ARBA" id="ARBA00004613"/>
    </source>
</evidence>
<feature type="domain" description="NodB homology" evidence="3">
    <location>
        <begin position="72"/>
        <end position="150"/>
    </location>
</feature>
<dbReference type="PANTHER" id="PTHR34216">
    <property type="match status" value="1"/>
</dbReference>
<reference evidence="4 5" key="1">
    <citation type="submission" date="2017-03" db="EMBL/GenBank/DDBJ databases">
        <authorList>
            <person name="Afonso C.L."/>
            <person name="Miller P.J."/>
            <person name="Scott M.A."/>
            <person name="Spackman E."/>
            <person name="Goraichik I."/>
            <person name="Dimitrov K.M."/>
            <person name="Suarez D.L."/>
            <person name="Swayne D.E."/>
        </authorList>
    </citation>
    <scope>NUCLEOTIDE SEQUENCE [LARGE SCALE GENOMIC DNA]</scope>
    <source>
        <strain evidence="4">PRJEB14757</strain>
    </source>
</reference>
<dbReference type="AlphaFoldDB" id="A0A1W1H8I6"/>
<accession>A0A1W1H8I6</accession>
<dbReference type="GO" id="GO:0005975">
    <property type="term" value="P:carbohydrate metabolic process"/>
    <property type="evidence" value="ECO:0007669"/>
    <property type="project" value="InterPro"/>
</dbReference>